<dbReference type="EMBL" id="JARQZJ010000126">
    <property type="protein sequence ID" value="KAK9890626.1"/>
    <property type="molecule type" value="Genomic_DNA"/>
</dbReference>
<keyword evidence="11 12" id="KW-0407">Ion channel</keyword>
<dbReference type="PANTHER" id="PTHR11690:SF240">
    <property type="entry name" value="PICKPOCKET 25-RELATED"/>
    <property type="match status" value="1"/>
</dbReference>
<reference evidence="14 15" key="1">
    <citation type="submission" date="2023-03" db="EMBL/GenBank/DDBJ databases">
        <title>Genome insight into feeding habits of ladybird beetles.</title>
        <authorList>
            <person name="Li H.-S."/>
            <person name="Huang Y.-H."/>
            <person name="Pang H."/>
        </authorList>
    </citation>
    <scope>NUCLEOTIDE SEQUENCE [LARGE SCALE GENOMIC DNA]</scope>
    <source>
        <strain evidence="14">SYSU_2023b</strain>
        <tissue evidence="14">Whole body</tissue>
    </source>
</reference>
<evidence type="ECO:0000256" key="11">
    <source>
        <dbReference type="ARBA" id="ARBA00023303"/>
    </source>
</evidence>
<evidence type="ECO:0000256" key="9">
    <source>
        <dbReference type="ARBA" id="ARBA00023136"/>
    </source>
</evidence>
<feature type="transmembrane region" description="Helical" evidence="13">
    <location>
        <begin position="303"/>
        <end position="322"/>
    </location>
</feature>
<keyword evidence="7" id="KW-0915">Sodium</keyword>
<sequence length="357" mass="41389">MTKILLENYVENSNAPNKTLFKSFLISLMEANYQNFEDLVDYTNGIKPEEYLDVILKLKLRLNPSDISNSAGNRKVNYLTEVVSEMGICYCFNSHLAIYNSAGYWKSGKWNLLEANETLFVNPLDGEVFANVMNISSGFDIYIHGPYEMADIATKKTHSENGYFLQLYLNGITLFSSEKVRGLRVSQRKCRFYDESDLKHSPVYSYVLCRMECRARLSKKLCGCIPHFYRRLDGERACNVEGLHCLSQYKERLVSLRGECTCLPNCDEVVYYIDDMDTREWFLGSNLQWGLKDYPKMRLKRDVIFGFTELLVYIGGMAGLFLGCSVLSFIEIIYFFTIRLFWFVIRYGDETKKMMGT</sequence>
<dbReference type="GO" id="GO:0015280">
    <property type="term" value="F:ligand-gated sodium channel activity"/>
    <property type="evidence" value="ECO:0007669"/>
    <property type="project" value="TreeGrafter"/>
</dbReference>
<comment type="subcellular location">
    <subcellularLocation>
        <location evidence="1">Membrane</location>
        <topology evidence="1">Multi-pass membrane protein</topology>
    </subcellularLocation>
</comment>
<keyword evidence="9 13" id="KW-0472">Membrane</keyword>
<evidence type="ECO:0000256" key="10">
    <source>
        <dbReference type="ARBA" id="ARBA00023201"/>
    </source>
</evidence>
<evidence type="ECO:0000256" key="2">
    <source>
        <dbReference type="ARBA" id="ARBA00007193"/>
    </source>
</evidence>
<evidence type="ECO:0000256" key="7">
    <source>
        <dbReference type="ARBA" id="ARBA00023053"/>
    </source>
</evidence>
<dbReference type="Gene3D" id="1.10.287.770">
    <property type="entry name" value="YojJ-like"/>
    <property type="match status" value="1"/>
</dbReference>
<evidence type="ECO:0000256" key="12">
    <source>
        <dbReference type="RuleBase" id="RU000679"/>
    </source>
</evidence>
<protein>
    <recommendedName>
        <fullName evidence="16">Sodium channel protein Nach</fullName>
    </recommendedName>
</protein>
<dbReference type="PANTHER" id="PTHR11690">
    <property type="entry name" value="AMILORIDE-SENSITIVE SODIUM CHANNEL-RELATED"/>
    <property type="match status" value="1"/>
</dbReference>
<name>A0AAW1VDW9_9CUCU</name>
<dbReference type="Pfam" id="PF00858">
    <property type="entry name" value="ASC"/>
    <property type="match status" value="1"/>
</dbReference>
<keyword evidence="10 12" id="KW-0739">Sodium transport</keyword>
<keyword evidence="3 12" id="KW-0813">Transport</keyword>
<evidence type="ECO:0000256" key="13">
    <source>
        <dbReference type="SAM" id="Phobius"/>
    </source>
</evidence>
<evidence type="ECO:0000313" key="14">
    <source>
        <dbReference type="EMBL" id="KAK9890626.1"/>
    </source>
</evidence>
<keyword evidence="5 12" id="KW-0812">Transmembrane</keyword>
<evidence type="ECO:0000256" key="8">
    <source>
        <dbReference type="ARBA" id="ARBA00023065"/>
    </source>
</evidence>
<evidence type="ECO:0000256" key="4">
    <source>
        <dbReference type="ARBA" id="ARBA00022461"/>
    </source>
</evidence>
<dbReference type="Proteomes" id="UP001431783">
    <property type="component" value="Unassembled WGS sequence"/>
</dbReference>
<evidence type="ECO:0000256" key="6">
    <source>
        <dbReference type="ARBA" id="ARBA00022989"/>
    </source>
</evidence>
<accession>A0AAW1VDW9</accession>
<keyword evidence="8 12" id="KW-0406">Ion transport</keyword>
<comment type="similarity">
    <text evidence="2 12">Belongs to the amiloride-sensitive sodium channel (TC 1.A.6) family.</text>
</comment>
<evidence type="ECO:0000256" key="3">
    <source>
        <dbReference type="ARBA" id="ARBA00022448"/>
    </source>
</evidence>
<proteinExistence type="inferred from homology"/>
<keyword evidence="15" id="KW-1185">Reference proteome</keyword>
<dbReference type="AlphaFoldDB" id="A0AAW1VDW9"/>
<evidence type="ECO:0000313" key="15">
    <source>
        <dbReference type="Proteomes" id="UP001431783"/>
    </source>
</evidence>
<organism evidence="14 15">
    <name type="scientific">Henosepilachna vigintioctopunctata</name>
    <dbReference type="NCBI Taxonomy" id="420089"/>
    <lineage>
        <taxon>Eukaryota</taxon>
        <taxon>Metazoa</taxon>
        <taxon>Ecdysozoa</taxon>
        <taxon>Arthropoda</taxon>
        <taxon>Hexapoda</taxon>
        <taxon>Insecta</taxon>
        <taxon>Pterygota</taxon>
        <taxon>Neoptera</taxon>
        <taxon>Endopterygota</taxon>
        <taxon>Coleoptera</taxon>
        <taxon>Polyphaga</taxon>
        <taxon>Cucujiformia</taxon>
        <taxon>Coccinelloidea</taxon>
        <taxon>Coccinellidae</taxon>
        <taxon>Epilachninae</taxon>
        <taxon>Epilachnini</taxon>
        <taxon>Henosepilachna</taxon>
    </lineage>
</organism>
<comment type="caution">
    <text evidence="14">The sequence shown here is derived from an EMBL/GenBank/DDBJ whole genome shotgun (WGS) entry which is preliminary data.</text>
</comment>
<gene>
    <name evidence="14" type="ORF">WA026_011987</name>
</gene>
<dbReference type="GO" id="GO:0005886">
    <property type="term" value="C:plasma membrane"/>
    <property type="evidence" value="ECO:0007669"/>
    <property type="project" value="TreeGrafter"/>
</dbReference>
<evidence type="ECO:0000256" key="5">
    <source>
        <dbReference type="ARBA" id="ARBA00022692"/>
    </source>
</evidence>
<keyword evidence="6 13" id="KW-1133">Transmembrane helix</keyword>
<evidence type="ECO:0008006" key="16">
    <source>
        <dbReference type="Google" id="ProtNLM"/>
    </source>
</evidence>
<feature type="transmembrane region" description="Helical" evidence="13">
    <location>
        <begin position="328"/>
        <end position="345"/>
    </location>
</feature>
<dbReference type="Gene3D" id="1.10.287.820">
    <property type="entry name" value="Acid-sensing ion channel domain"/>
    <property type="match status" value="1"/>
</dbReference>
<keyword evidence="4 12" id="KW-0894">Sodium channel</keyword>
<dbReference type="InterPro" id="IPR001873">
    <property type="entry name" value="ENaC"/>
</dbReference>
<evidence type="ECO:0000256" key="1">
    <source>
        <dbReference type="ARBA" id="ARBA00004141"/>
    </source>
</evidence>